<proteinExistence type="predicted"/>
<feature type="compositionally biased region" description="Low complexity" evidence="3">
    <location>
        <begin position="618"/>
        <end position="630"/>
    </location>
</feature>
<name>A0A0F7ST37_PHARH</name>
<keyword evidence="1" id="KW-0540">Nuclease</keyword>
<evidence type="ECO:0000256" key="1">
    <source>
        <dbReference type="ARBA" id="ARBA00022722"/>
    </source>
</evidence>
<dbReference type="AlphaFoldDB" id="A0A0F7ST37"/>
<dbReference type="Pfam" id="PF18380">
    <property type="entry name" value="GEN1_C"/>
    <property type="match status" value="1"/>
</dbReference>
<sequence>MGVPGLWEILRGTEESKSLTSLAWSHYFTAKDFKKTMKVGIDVSIWLFQATSVAQHDVQNHALLILFFKLCHLVGLPVQLLFVFDGPGRPAFKRGKTINTSSKLGKGLEKSFKTMIHLFGFEIWEAPGEAEAELGYLNDIGALDAIITEDVDALLFKAKTVLVKPEKSSKSDNRRYNVFRSKEIARKHRNVDADGLILVALLSGGDYDQEGLSGCGPKISFQLACENYGSALVDAYRSMSTETFLSTFLPAFRMDLSDYLRRDPQGLLGRKMTKLAQEIENTPQFPDLRILESYVNPLTSASDSVQVKWKSFGKATGLKLGELGAFAGKAFGWGKEDVIKRLGSVLADKWMAEVLLMELRRPGTWVRRWIEVEAELNETEGNAIFASVSPTTELYGPRSSCQRGLEAALDYPTIIKITTYRKHGSTDELLEYRCLMEPARFSYELTIGIRGLPEPPPRSPKKKTTFANSSDENDEDNVPSSQAASSSKDHNAPFLVWLPYKLIRHTHPSLVQSFNEREEQKVMEKHEKEKRAAGRKAGMILPTTDLIGSCPVSQNISTNNGHQNEEPSSPIRSSAITNSKFNNKLPEPTKTKASSLSISRLDGHSHNLSFPSRPSPSLPHFSSSSSTSHMLPRRTQHLPSYIPLPIALSPSKTVNVSRDEPSQYTPRANSKVRKPLSSIYIPIESPPSSLPKTNSKTVSNATPVPKLPSGPLAFPMKLSRPKSTTTSFDTLASDLLSSLPSTTLSPSQASPSVSSSSSSVLLEPLNTESFAGDKPLLCSSTMSTPEVIEISDSDESDGESGLSYRTKIRKNAVKNHYGAGFQSARSSRSPDRRVELTNQTELSKWGESEVGLSNCVTASCLPNQDRV</sequence>
<feature type="region of interest" description="Disordered" evidence="3">
    <location>
        <begin position="652"/>
        <end position="671"/>
    </location>
</feature>
<dbReference type="InterPro" id="IPR041177">
    <property type="entry name" value="GEN1_C"/>
</dbReference>
<dbReference type="InterPro" id="IPR006084">
    <property type="entry name" value="XPG/Rad2"/>
</dbReference>
<dbReference type="SMART" id="SM00485">
    <property type="entry name" value="XPGN"/>
    <property type="match status" value="1"/>
</dbReference>
<dbReference type="GO" id="GO:0017108">
    <property type="term" value="F:5'-flap endonuclease activity"/>
    <property type="evidence" value="ECO:0007669"/>
    <property type="project" value="TreeGrafter"/>
</dbReference>
<organism evidence="6">
    <name type="scientific">Phaffia rhodozyma</name>
    <name type="common">Yeast</name>
    <name type="synonym">Xanthophyllomyces dendrorhous</name>
    <dbReference type="NCBI Taxonomy" id="264483"/>
    <lineage>
        <taxon>Eukaryota</taxon>
        <taxon>Fungi</taxon>
        <taxon>Dikarya</taxon>
        <taxon>Basidiomycota</taxon>
        <taxon>Agaricomycotina</taxon>
        <taxon>Tremellomycetes</taxon>
        <taxon>Cystofilobasidiales</taxon>
        <taxon>Mrakiaceae</taxon>
        <taxon>Phaffia</taxon>
    </lineage>
</organism>
<feature type="region of interest" description="Disordered" evidence="3">
    <location>
        <begin position="552"/>
        <end position="632"/>
    </location>
</feature>
<evidence type="ECO:0000256" key="3">
    <source>
        <dbReference type="SAM" id="MobiDB-lite"/>
    </source>
</evidence>
<dbReference type="SUPFAM" id="SSF88723">
    <property type="entry name" value="PIN domain-like"/>
    <property type="match status" value="1"/>
</dbReference>
<feature type="region of interest" description="Disordered" evidence="3">
    <location>
        <begin position="452"/>
        <end position="487"/>
    </location>
</feature>
<evidence type="ECO:0000259" key="4">
    <source>
        <dbReference type="SMART" id="SM00484"/>
    </source>
</evidence>
<feature type="region of interest" description="Disordered" evidence="3">
    <location>
        <begin position="514"/>
        <end position="533"/>
    </location>
</feature>
<feature type="region of interest" description="Disordered" evidence="3">
    <location>
        <begin position="819"/>
        <end position="847"/>
    </location>
</feature>
<dbReference type="SMART" id="SM00484">
    <property type="entry name" value="XPGI"/>
    <property type="match status" value="1"/>
</dbReference>
<evidence type="ECO:0000259" key="5">
    <source>
        <dbReference type="SMART" id="SM00485"/>
    </source>
</evidence>
<dbReference type="InterPro" id="IPR006085">
    <property type="entry name" value="XPG_DNA_repair_N"/>
</dbReference>
<dbReference type="InterPro" id="IPR006086">
    <property type="entry name" value="XPG-I_dom"/>
</dbReference>
<dbReference type="PRINTS" id="PR00853">
    <property type="entry name" value="XPGRADSUPER"/>
</dbReference>
<dbReference type="CDD" id="cd09870">
    <property type="entry name" value="PIN_YEN1"/>
    <property type="match status" value="1"/>
</dbReference>
<dbReference type="Gene3D" id="3.40.50.1010">
    <property type="entry name" value="5'-nuclease"/>
    <property type="match status" value="2"/>
</dbReference>
<dbReference type="SUPFAM" id="SSF47807">
    <property type="entry name" value="5' to 3' exonuclease, C-terminal subdomain"/>
    <property type="match status" value="1"/>
</dbReference>
<feature type="compositionally biased region" description="Polar residues" evidence="3">
    <location>
        <begin position="692"/>
        <end position="702"/>
    </location>
</feature>
<dbReference type="Pfam" id="PF00752">
    <property type="entry name" value="XPG_N"/>
    <property type="match status" value="1"/>
</dbReference>
<keyword evidence="2" id="KW-0378">Hydrolase</keyword>
<evidence type="ECO:0000313" key="6">
    <source>
        <dbReference type="EMBL" id="CED85317.1"/>
    </source>
</evidence>
<dbReference type="EMBL" id="LN483332">
    <property type="protein sequence ID" value="CED85317.1"/>
    <property type="molecule type" value="Genomic_DNA"/>
</dbReference>
<feature type="compositionally biased region" description="Polar residues" evidence="3">
    <location>
        <begin position="652"/>
        <end position="668"/>
    </location>
</feature>
<accession>A0A0F7ST37</accession>
<dbReference type="InterPro" id="IPR036279">
    <property type="entry name" value="5-3_exonuclease_C_sf"/>
</dbReference>
<dbReference type="GO" id="GO:0006281">
    <property type="term" value="P:DNA repair"/>
    <property type="evidence" value="ECO:0007669"/>
    <property type="project" value="UniProtKB-ARBA"/>
</dbReference>
<dbReference type="Pfam" id="PF00867">
    <property type="entry name" value="XPG_I"/>
    <property type="match status" value="1"/>
</dbReference>
<dbReference type="InterPro" id="IPR029060">
    <property type="entry name" value="PIN-like_dom_sf"/>
</dbReference>
<protein>
    <submittedName>
        <fullName evidence="6">5'-3' exonuclease</fullName>
    </submittedName>
</protein>
<feature type="region of interest" description="Disordered" evidence="3">
    <location>
        <begin position="682"/>
        <end position="725"/>
    </location>
</feature>
<dbReference type="PANTHER" id="PTHR11081:SF75">
    <property type="entry name" value="ENDONUCLEASE, PUTATIVE (AFU_ORTHOLOGUE AFUA_3G13260)-RELATED"/>
    <property type="match status" value="1"/>
</dbReference>
<evidence type="ECO:0000256" key="2">
    <source>
        <dbReference type="ARBA" id="ARBA00022801"/>
    </source>
</evidence>
<dbReference type="GO" id="GO:0004527">
    <property type="term" value="F:exonuclease activity"/>
    <property type="evidence" value="ECO:0007669"/>
    <property type="project" value="UniProtKB-KW"/>
</dbReference>
<feature type="domain" description="XPG N-terminal" evidence="5">
    <location>
        <begin position="1"/>
        <end position="114"/>
    </location>
</feature>
<feature type="compositionally biased region" description="Basic and acidic residues" evidence="3">
    <location>
        <begin position="515"/>
        <end position="532"/>
    </location>
</feature>
<reference evidence="6" key="1">
    <citation type="submission" date="2014-08" db="EMBL/GenBank/DDBJ databases">
        <authorList>
            <person name="Sharma Rahul"/>
            <person name="Thines Marco"/>
        </authorList>
    </citation>
    <scope>NUCLEOTIDE SEQUENCE</scope>
</reference>
<feature type="compositionally biased region" description="Polar residues" evidence="3">
    <location>
        <begin position="552"/>
        <end position="582"/>
    </location>
</feature>
<keyword evidence="6" id="KW-0269">Exonuclease</keyword>
<dbReference type="PANTHER" id="PTHR11081">
    <property type="entry name" value="FLAP ENDONUCLEASE FAMILY MEMBER"/>
    <property type="match status" value="1"/>
</dbReference>
<feature type="domain" description="XPG-I" evidence="4">
    <location>
        <begin position="117"/>
        <end position="196"/>
    </location>
</feature>